<feature type="compositionally biased region" description="Low complexity" evidence="9">
    <location>
        <begin position="61"/>
        <end position="77"/>
    </location>
</feature>
<keyword evidence="6 8" id="KW-0539">Nucleus</keyword>
<feature type="compositionally biased region" description="Basic residues" evidence="9">
    <location>
        <begin position="92"/>
        <end position="108"/>
    </location>
</feature>
<feature type="domain" description="RRM" evidence="10">
    <location>
        <begin position="443"/>
        <end position="543"/>
    </location>
</feature>
<evidence type="ECO:0000256" key="8">
    <source>
        <dbReference type="RuleBase" id="RU364135"/>
    </source>
</evidence>
<dbReference type="GO" id="GO:0008380">
    <property type="term" value="P:RNA splicing"/>
    <property type="evidence" value="ECO:0007669"/>
    <property type="project" value="UniProtKB-KW"/>
</dbReference>
<evidence type="ECO:0000256" key="4">
    <source>
        <dbReference type="ARBA" id="ARBA00022884"/>
    </source>
</evidence>
<dbReference type="Proteomes" id="UP001044222">
    <property type="component" value="Unassembled WGS sequence"/>
</dbReference>
<dbReference type="PANTHER" id="PTHR23139">
    <property type="entry name" value="RNA-BINDING PROTEIN"/>
    <property type="match status" value="1"/>
</dbReference>
<evidence type="ECO:0000256" key="2">
    <source>
        <dbReference type="ARBA" id="ARBA00022664"/>
    </source>
</evidence>
<protein>
    <recommendedName>
        <fullName evidence="8">Splicing factor U2AF subunit</fullName>
    </recommendedName>
    <alternativeName>
        <fullName evidence="8">U2 snRNP auxiliary factor large subunit</fullName>
    </alternativeName>
</protein>
<evidence type="ECO:0000256" key="1">
    <source>
        <dbReference type="ARBA" id="ARBA00004123"/>
    </source>
</evidence>
<dbReference type="SUPFAM" id="SSF54928">
    <property type="entry name" value="RNA-binding domain, RBD"/>
    <property type="match status" value="2"/>
</dbReference>
<accession>A0A9D3MWQ0</accession>
<sequence>MSDFDEFEKQLNENKQERDKENRHRRRTPSRSRSRERKRRSRERKSRDQRSDSKDRRQRRSTQNQNQNQNQNQPQPQENASGTRRTGTAGAHRPRSRSRERKRRSRERKSRDQRSDSKDRRQRRSTQNQNQNQNQNQPQPQENAVSSHSPHREKKKKVRKYWDVPPPGFEHITPMQYKAMQAAGQIPATALLPTMTPDGLAVTPTPVPVVGSQMTRQARRLYVGNIPFGITEESMMDFFNAQMRLGGLTQAPGNPILAVQINQDKNFAFLEFRSVDETTQAMAFDGIIFQGQSLKIRRPHDYQPLPGMSENPSVYVPGVVSTVVPDSAHKLFIGGLPNYLNDDQQSNEPAILPAVKELLTSFGPLKAFNLVKDSATGLSKGYAFCEYVDVNVNDQAIAGLNGMQLGDKKLLVQRASVGSKNATLMSINQTPVTLQVPGLMNSSMVQMGGLPTEVLCLMNMVAPEELLDDEEYEEIVEDVRDECSKYGQVKSIEIPRPVDGLEVPGTGKIFVEFMSVFDSQKAMQGLTGRKFANRVVVTKYCDPDAYHRRDFW</sequence>
<comment type="similarity">
    <text evidence="8">Belongs to the splicing factor SR family.</text>
</comment>
<comment type="function">
    <text evidence="8">Necessary for the splicing of pre-mRNA.</text>
</comment>
<dbReference type="CDD" id="cd12230">
    <property type="entry name" value="RRM1_U2AF65"/>
    <property type="match status" value="1"/>
</dbReference>
<feature type="domain" description="RRM" evidence="10">
    <location>
        <begin position="219"/>
        <end position="301"/>
    </location>
</feature>
<dbReference type="Pfam" id="PF00076">
    <property type="entry name" value="RRM_1"/>
    <property type="match status" value="2"/>
</dbReference>
<comment type="subcellular location">
    <subcellularLocation>
        <location evidence="1 8">Nucleus</location>
    </subcellularLocation>
</comment>
<evidence type="ECO:0000256" key="7">
    <source>
        <dbReference type="PROSITE-ProRule" id="PRU00176"/>
    </source>
</evidence>
<reference evidence="11" key="1">
    <citation type="submission" date="2021-01" db="EMBL/GenBank/DDBJ databases">
        <title>A chromosome-scale assembly of European eel, Anguilla anguilla.</title>
        <authorList>
            <person name="Henkel C."/>
            <person name="Jong-Raadsen S.A."/>
            <person name="Dufour S."/>
            <person name="Weltzien F.-A."/>
            <person name="Palstra A.P."/>
            <person name="Pelster B."/>
            <person name="Spaink H.P."/>
            <person name="Van Den Thillart G.E."/>
            <person name="Jansen H."/>
            <person name="Zahm M."/>
            <person name="Klopp C."/>
            <person name="Cedric C."/>
            <person name="Louis A."/>
            <person name="Berthelot C."/>
            <person name="Parey E."/>
            <person name="Roest Crollius H."/>
            <person name="Montfort J."/>
            <person name="Robinson-Rechavi M."/>
            <person name="Bucao C."/>
            <person name="Bouchez O."/>
            <person name="Gislard M."/>
            <person name="Lluch J."/>
            <person name="Milhes M."/>
            <person name="Lampietro C."/>
            <person name="Lopez Roques C."/>
            <person name="Donnadieu C."/>
            <person name="Braasch I."/>
            <person name="Desvignes T."/>
            <person name="Postlethwait J."/>
            <person name="Bobe J."/>
            <person name="Guiguen Y."/>
            <person name="Dirks R."/>
        </authorList>
    </citation>
    <scope>NUCLEOTIDE SEQUENCE</scope>
    <source>
        <strain evidence="11">Tag_6206</strain>
        <tissue evidence="11">Liver</tissue>
    </source>
</reference>
<dbReference type="FunFam" id="3.30.70.330:FF:000097">
    <property type="entry name" value="U2 snRNP auxiliary factor large subunit"/>
    <property type="match status" value="1"/>
</dbReference>
<dbReference type="CDD" id="cd12231">
    <property type="entry name" value="RRM2_U2AF65"/>
    <property type="match status" value="1"/>
</dbReference>
<feature type="compositionally biased region" description="Basic and acidic residues" evidence="9">
    <location>
        <begin position="7"/>
        <end position="22"/>
    </location>
</feature>
<evidence type="ECO:0000259" key="10">
    <source>
        <dbReference type="PROSITE" id="PS50102"/>
    </source>
</evidence>
<keyword evidence="3" id="KW-0677">Repeat</keyword>
<dbReference type="PROSITE" id="PS50102">
    <property type="entry name" value="RRM"/>
    <property type="match status" value="3"/>
</dbReference>
<gene>
    <name evidence="11" type="ORF">ANANG_G00006850</name>
</gene>
<comment type="caution">
    <text evidence="11">The sequence shown here is derived from an EMBL/GenBank/DDBJ whole genome shotgun (WGS) entry which is preliminary data.</text>
</comment>
<feature type="compositionally biased region" description="Low complexity" evidence="9">
    <location>
        <begin position="125"/>
        <end position="141"/>
    </location>
</feature>
<feature type="compositionally biased region" description="Basic residues" evidence="9">
    <location>
        <begin position="23"/>
        <end position="44"/>
    </location>
</feature>
<dbReference type="GO" id="GO:0003723">
    <property type="term" value="F:RNA binding"/>
    <property type="evidence" value="ECO:0007669"/>
    <property type="project" value="UniProtKB-UniRule"/>
</dbReference>
<evidence type="ECO:0000313" key="11">
    <source>
        <dbReference type="EMBL" id="KAG5856329.1"/>
    </source>
</evidence>
<dbReference type="FunFam" id="3.30.70.330:FF:000074">
    <property type="entry name" value="U2 snRNP auxiliary factor large subunit"/>
    <property type="match status" value="1"/>
</dbReference>
<keyword evidence="2 8" id="KW-0507">mRNA processing</keyword>
<dbReference type="InterPro" id="IPR035979">
    <property type="entry name" value="RBD_domain_sf"/>
</dbReference>
<dbReference type="AlphaFoldDB" id="A0A9D3MWQ0"/>
<dbReference type="GO" id="GO:0006397">
    <property type="term" value="P:mRNA processing"/>
    <property type="evidence" value="ECO:0007669"/>
    <property type="project" value="UniProtKB-KW"/>
</dbReference>
<dbReference type="GO" id="GO:0005634">
    <property type="term" value="C:nucleus"/>
    <property type="evidence" value="ECO:0007669"/>
    <property type="project" value="UniProtKB-SubCell"/>
</dbReference>
<dbReference type="Gene3D" id="3.30.70.330">
    <property type="match status" value="3"/>
</dbReference>
<keyword evidence="5 8" id="KW-0508">mRNA splicing</keyword>
<dbReference type="CDD" id="cd12232">
    <property type="entry name" value="RRM3_U2AF65"/>
    <property type="match status" value="1"/>
</dbReference>
<dbReference type="SMART" id="SM00360">
    <property type="entry name" value="RRM"/>
    <property type="match status" value="3"/>
</dbReference>
<evidence type="ECO:0000256" key="9">
    <source>
        <dbReference type="SAM" id="MobiDB-lite"/>
    </source>
</evidence>
<proteinExistence type="inferred from homology"/>
<feature type="compositionally biased region" description="Basic and acidic residues" evidence="9">
    <location>
        <begin position="109"/>
        <end position="119"/>
    </location>
</feature>
<feature type="compositionally biased region" description="Basic residues" evidence="9">
    <location>
        <begin position="149"/>
        <end position="159"/>
    </location>
</feature>
<keyword evidence="12" id="KW-1185">Reference proteome</keyword>
<keyword evidence="4 7" id="KW-0694">RNA-binding</keyword>
<dbReference type="InterPro" id="IPR000504">
    <property type="entry name" value="RRM_dom"/>
</dbReference>
<feature type="compositionally biased region" description="Basic and acidic residues" evidence="9">
    <location>
        <begin position="45"/>
        <end position="55"/>
    </location>
</feature>
<feature type="region of interest" description="Disordered" evidence="9">
    <location>
        <begin position="1"/>
        <end position="164"/>
    </location>
</feature>
<name>A0A9D3MWQ0_ANGAN</name>
<evidence type="ECO:0000256" key="5">
    <source>
        <dbReference type="ARBA" id="ARBA00023187"/>
    </source>
</evidence>
<feature type="domain" description="RRM" evidence="10">
    <location>
        <begin position="329"/>
        <end position="417"/>
    </location>
</feature>
<dbReference type="EMBL" id="JAFIRN010000001">
    <property type="protein sequence ID" value="KAG5856329.1"/>
    <property type="molecule type" value="Genomic_DNA"/>
</dbReference>
<organism evidence="11 12">
    <name type="scientific">Anguilla anguilla</name>
    <name type="common">European freshwater eel</name>
    <name type="synonym">Muraena anguilla</name>
    <dbReference type="NCBI Taxonomy" id="7936"/>
    <lineage>
        <taxon>Eukaryota</taxon>
        <taxon>Metazoa</taxon>
        <taxon>Chordata</taxon>
        <taxon>Craniata</taxon>
        <taxon>Vertebrata</taxon>
        <taxon>Euteleostomi</taxon>
        <taxon>Actinopterygii</taxon>
        <taxon>Neopterygii</taxon>
        <taxon>Teleostei</taxon>
        <taxon>Anguilliformes</taxon>
        <taxon>Anguillidae</taxon>
        <taxon>Anguilla</taxon>
    </lineage>
</organism>
<evidence type="ECO:0000256" key="6">
    <source>
        <dbReference type="ARBA" id="ARBA00023242"/>
    </source>
</evidence>
<dbReference type="NCBIfam" id="TIGR01642">
    <property type="entry name" value="U2AF_lg"/>
    <property type="match status" value="1"/>
</dbReference>
<evidence type="ECO:0000313" key="12">
    <source>
        <dbReference type="Proteomes" id="UP001044222"/>
    </source>
</evidence>
<evidence type="ECO:0000256" key="3">
    <source>
        <dbReference type="ARBA" id="ARBA00022737"/>
    </source>
</evidence>
<dbReference type="InterPro" id="IPR006529">
    <property type="entry name" value="U2AF_lg"/>
</dbReference>
<dbReference type="InterPro" id="IPR012677">
    <property type="entry name" value="Nucleotide-bd_a/b_plait_sf"/>
</dbReference>